<evidence type="ECO:0000313" key="5">
    <source>
        <dbReference type="EMBL" id="MBW0482470.1"/>
    </source>
</evidence>
<feature type="domain" description="CCHC-type" evidence="4">
    <location>
        <begin position="267"/>
        <end position="281"/>
    </location>
</feature>
<gene>
    <name evidence="5" type="ORF">O181_022185</name>
</gene>
<reference evidence="5" key="1">
    <citation type="submission" date="2021-03" db="EMBL/GenBank/DDBJ databases">
        <title>Draft genome sequence of rust myrtle Austropuccinia psidii MF-1, a brazilian biotype.</title>
        <authorList>
            <person name="Quecine M.C."/>
            <person name="Pachon D.M.R."/>
            <person name="Bonatelli M.L."/>
            <person name="Correr F.H."/>
            <person name="Franceschini L.M."/>
            <person name="Leite T.F."/>
            <person name="Margarido G.R.A."/>
            <person name="Almeida C.A."/>
            <person name="Ferrarezi J.A."/>
            <person name="Labate C.A."/>
        </authorList>
    </citation>
    <scope>NUCLEOTIDE SEQUENCE</scope>
    <source>
        <strain evidence="5">MF-1</strain>
    </source>
</reference>
<keyword evidence="2" id="KW-0863">Zinc-finger</keyword>
<evidence type="ECO:0000259" key="4">
    <source>
        <dbReference type="PROSITE" id="PS50158"/>
    </source>
</evidence>
<dbReference type="GO" id="GO:0008270">
    <property type="term" value="F:zinc ion binding"/>
    <property type="evidence" value="ECO:0007669"/>
    <property type="project" value="UniProtKB-KW"/>
</dbReference>
<protein>
    <recommendedName>
        <fullName evidence="4">CCHC-type domain-containing protein</fullName>
    </recommendedName>
</protein>
<dbReference type="Gene3D" id="3.30.420.10">
    <property type="entry name" value="Ribonuclease H-like superfamily/Ribonuclease H"/>
    <property type="match status" value="1"/>
</dbReference>
<dbReference type="CDD" id="cd09272">
    <property type="entry name" value="RNase_HI_RT_Ty1"/>
    <property type="match status" value="1"/>
</dbReference>
<feature type="region of interest" description="Disordered" evidence="3">
    <location>
        <begin position="1"/>
        <end position="24"/>
    </location>
</feature>
<name>A0A9Q3GXU6_9BASI</name>
<dbReference type="SUPFAM" id="SSF53098">
    <property type="entry name" value="Ribonuclease H-like"/>
    <property type="match status" value="1"/>
</dbReference>
<dbReference type="Proteomes" id="UP000765509">
    <property type="component" value="Unassembled WGS sequence"/>
</dbReference>
<evidence type="ECO:0000313" key="6">
    <source>
        <dbReference type="Proteomes" id="UP000765509"/>
    </source>
</evidence>
<accession>A0A9Q3GXU6</accession>
<evidence type="ECO:0000256" key="3">
    <source>
        <dbReference type="SAM" id="MobiDB-lite"/>
    </source>
</evidence>
<comment type="caution">
    <text evidence="5">The sequence shown here is derived from an EMBL/GenBank/DDBJ whole genome shotgun (WGS) entry which is preliminary data.</text>
</comment>
<dbReference type="Gene3D" id="4.10.60.10">
    <property type="entry name" value="Zinc finger, CCHC-type"/>
    <property type="match status" value="1"/>
</dbReference>
<dbReference type="InterPro" id="IPR001878">
    <property type="entry name" value="Znf_CCHC"/>
</dbReference>
<evidence type="ECO:0000256" key="2">
    <source>
        <dbReference type="PROSITE-ProRule" id="PRU00047"/>
    </source>
</evidence>
<organism evidence="5 6">
    <name type="scientific">Austropuccinia psidii MF-1</name>
    <dbReference type="NCBI Taxonomy" id="1389203"/>
    <lineage>
        <taxon>Eukaryota</taxon>
        <taxon>Fungi</taxon>
        <taxon>Dikarya</taxon>
        <taxon>Basidiomycota</taxon>
        <taxon>Pucciniomycotina</taxon>
        <taxon>Pucciniomycetes</taxon>
        <taxon>Pucciniales</taxon>
        <taxon>Sphaerophragmiaceae</taxon>
        <taxon>Austropuccinia</taxon>
    </lineage>
</organism>
<dbReference type="Pfam" id="PF07727">
    <property type="entry name" value="RVT_2"/>
    <property type="match status" value="1"/>
</dbReference>
<dbReference type="SMART" id="SM00343">
    <property type="entry name" value="ZnF_C2HC"/>
    <property type="match status" value="1"/>
</dbReference>
<dbReference type="AlphaFoldDB" id="A0A9Q3GXU6"/>
<dbReference type="PROSITE" id="PS50158">
    <property type="entry name" value="ZF_CCHC"/>
    <property type="match status" value="1"/>
</dbReference>
<keyword evidence="6" id="KW-1185">Reference proteome</keyword>
<keyword evidence="1" id="KW-0507">mRNA processing</keyword>
<dbReference type="EMBL" id="AVOT02006798">
    <property type="protein sequence ID" value="MBW0482470.1"/>
    <property type="molecule type" value="Genomic_DNA"/>
</dbReference>
<dbReference type="InterPro" id="IPR013103">
    <property type="entry name" value="RVT_2"/>
</dbReference>
<dbReference type="InterPro" id="IPR012337">
    <property type="entry name" value="RNaseH-like_sf"/>
</dbReference>
<evidence type="ECO:0000256" key="1">
    <source>
        <dbReference type="ARBA" id="ARBA00022664"/>
    </source>
</evidence>
<dbReference type="InterPro" id="IPR036875">
    <property type="entry name" value="Znf_CCHC_sf"/>
</dbReference>
<keyword evidence="2" id="KW-0479">Metal-binding</keyword>
<dbReference type="OrthoDB" id="2640446at2759"/>
<dbReference type="SUPFAM" id="SSF57756">
    <property type="entry name" value="Retrovirus zinc finger-like domains"/>
    <property type="match status" value="1"/>
</dbReference>
<sequence>MSGSTCSKKAATDNAEPKPLSNEEDGSNFAKWVAVLNRVLCVAFNSELSVNDLPLLLENRSSQENIVISHFINATLPPDFSLCIGIIPSRGTEKEFFDAIKARCCQGNCFQKLQVVRDLLNFLVENGASQNKPNTTIILALCKIFAIFKKLGVDAEKLKDLLAQATCHAPASLDWVAFDQLVMSAILAKGEDKPLSTFVGQVILNKLQRENKNPQHALPFVYCISEPQECPAPSPRPRSPYFARPIALASNVQHPPEHLVDKFGGSCFHCGHTGHWQADCPHTKGVANPNPRLALPGPSQALQIASCSLFPARNINGNMCCSLNSSITISQTTTLKIPVKHGFMIVQDVPFSAKILGTILSVGRLCRAGVIPFFNALLLLLLFCNVLVTTTFLNDCWWIDVVSGEETSSPHMFEMNPVSLPQMTNLSLREWHEQLGHACDKVVISFLKQHVPTFNIKSWQTFYCPVCAKSKSTHQLAKACTHIPKEKPLDLLGPFKEDAQGLQYLLTIRDHVFTYSIIYPHKSWLDVPTAILDAIKQLQVRTGLTSKALRTNNSREFTSAVFADSLAKLGVTFCPTRECSIHNRIPNSWCPKSSPHQELFGWAPSITMLYPHGADAIVHIPVVHQWGKLAPRAIDCKLLKPLMMGSWLLWDQKINKMLQSASVISPHFQPSRQAAMPTKGCLTHIMNTMVLGKVPTEQYFEEENHTVSSLPLVKDVKIPSHLGQALSGPHCNQWRTACMTELNRMAARDVWDVVRPGVDCAETYAPTASLMSLRLMLVASVLNGWQVASFDVSGTYLHSPVDECILVEPPTFFLPELRGKVLSLKKALYGMRQVGRFWWKFLSGILQWLGFVAMEVDQSLYIFHSERAVIAIWIHVNNGVVTLNSLVAISNFKVALISQLDIKWSNQLDQIVGLECVFGKGEVAITQWRLTDSILEAYPRNIVAHESPLPVLPVGVPMSKALPLDVTPFRSVISLLAYLVSGSRPDLAFVVNYLACHSIGPTPAHWDLLDHVGDAPILWGSKWQSIVALSTCAAEYITLSNSTQHLVQVINQLGQLVSKFDKTIFCDNQAMVQVLLDNKLYKQMRYLDQAFFFVNDMVRKHGIKIIWVKTDNMLADALTKRLSGPTLLQALPFLGDKKLSPLETFSPFRARTIPSGPGNRENLGLKKLLLAARLAFGSSRVWQLLMSWLASVGCTLWVIAQVSRNFSE</sequence>
<dbReference type="GO" id="GO:0003676">
    <property type="term" value="F:nucleic acid binding"/>
    <property type="evidence" value="ECO:0007669"/>
    <property type="project" value="InterPro"/>
</dbReference>
<keyword evidence="2" id="KW-0862">Zinc</keyword>
<dbReference type="InterPro" id="IPR036397">
    <property type="entry name" value="RNaseH_sf"/>
</dbReference>
<dbReference type="GO" id="GO:0006397">
    <property type="term" value="P:mRNA processing"/>
    <property type="evidence" value="ECO:0007669"/>
    <property type="project" value="UniProtKB-KW"/>
</dbReference>
<proteinExistence type="predicted"/>